<proteinExistence type="predicted"/>
<dbReference type="Gene3D" id="3.40.630.30">
    <property type="match status" value="1"/>
</dbReference>
<keyword evidence="2" id="KW-0808">Transferase</keyword>
<name>A0A3E3I3W2_9FIRM</name>
<evidence type="ECO:0000313" key="2">
    <source>
        <dbReference type="EMBL" id="RGE59755.1"/>
    </source>
</evidence>
<reference evidence="2" key="1">
    <citation type="submission" date="2018-08" db="EMBL/GenBank/DDBJ databases">
        <title>A genome reference for cultivated species of the human gut microbiota.</title>
        <authorList>
            <person name="Zou Y."/>
            <person name="Xue W."/>
            <person name="Luo G."/>
        </authorList>
    </citation>
    <scope>NUCLEOTIDE SEQUENCE [LARGE SCALE GENOMIC DNA]</scope>
    <source>
        <strain evidence="2">TF05-5AC</strain>
    </source>
</reference>
<comment type="caution">
    <text evidence="2">The sequence shown here is derived from an EMBL/GenBank/DDBJ whole genome shotgun (WGS) entry which is preliminary data.</text>
</comment>
<evidence type="ECO:0000259" key="1">
    <source>
        <dbReference type="PROSITE" id="PS51186"/>
    </source>
</evidence>
<protein>
    <submittedName>
        <fullName evidence="2">GNAT family N-acetyltransferase</fullName>
    </submittedName>
</protein>
<evidence type="ECO:0000313" key="3">
    <source>
        <dbReference type="Proteomes" id="UP000260812"/>
    </source>
</evidence>
<keyword evidence="3" id="KW-1185">Reference proteome</keyword>
<dbReference type="AlphaFoldDB" id="A0A3E3I3W2"/>
<dbReference type="SUPFAM" id="SSF55729">
    <property type="entry name" value="Acyl-CoA N-acyltransferases (Nat)"/>
    <property type="match status" value="1"/>
</dbReference>
<dbReference type="InterPro" id="IPR016181">
    <property type="entry name" value="Acyl_CoA_acyltransferase"/>
</dbReference>
<feature type="domain" description="N-acetyltransferase" evidence="1">
    <location>
        <begin position="143"/>
        <end position="278"/>
    </location>
</feature>
<organism evidence="2 3">
    <name type="scientific">Eisenbergiella massiliensis</name>
    <dbReference type="NCBI Taxonomy" id="1720294"/>
    <lineage>
        <taxon>Bacteria</taxon>
        <taxon>Bacillati</taxon>
        <taxon>Bacillota</taxon>
        <taxon>Clostridia</taxon>
        <taxon>Lachnospirales</taxon>
        <taxon>Lachnospiraceae</taxon>
        <taxon>Eisenbergiella</taxon>
    </lineage>
</organism>
<dbReference type="Proteomes" id="UP000260812">
    <property type="component" value="Unassembled WGS sequence"/>
</dbReference>
<sequence length="278" mass="31507">MKKGRYYRMEEKNHLQNDAGGAAEFEAGMIVKGIEISWTTWGRMRGERLITGPVSYLKAEGDSGFERIYSVDMKENQELEIPKMISLIKAGILPDSILITPMTRPSNLAEILANRGFVVNEQPPCILLYLDNFRENRYLINQYTISEVTKMAELKSWLDIINKNLFEGELVTTEQFGDVLRLDNTSFYLGFSEGRPVSTCMTISDGDTAILEMAATLKDYRCRGFASCLIRKALADLQEKGIRTVSLRAEEDGVGVYTRLGFKACFNRVIAFYNRKSI</sequence>
<dbReference type="Pfam" id="PF00583">
    <property type="entry name" value="Acetyltransf_1"/>
    <property type="match status" value="1"/>
</dbReference>
<dbReference type="EMBL" id="QVLV01000008">
    <property type="protein sequence ID" value="RGE59755.1"/>
    <property type="molecule type" value="Genomic_DNA"/>
</dbReference>
<dbReference type="GO" id="GO:0016747">
    <property type="term" value="F:acyltransferase activity, transferring groups other than amino-acyl groups"/>
    <property type="evidence" value="ECO:0007669"/>
    <property type="project" value="InterPro"/>
</dbReference>
<accession>A0A3E3I3W2</accession>
<dbReference type="InterPro" id="IPR000182">
    <property type="entry name" value="GNAT_dom"/>
</dbReference>
<dbReference type="CDD" id="cd04301">
    <property type="entry name" value="NAT_SF"/>
    <property type="match status" value="1"/>
</dbReference>
<gene>
    <name evidence="2" type="ORF">DXC51_13190</name>
</gene>
<dbReference type="PROSITE" id="PS51186">
    <property type="entry name" value="GNAT"/>
    <property type="match status" value="1"/>
</dbReference>